<dbReference type="Gene3D" id="3.50.50.60">
    <property type="entry name" value="FAD/NAD(P)-binding domain"/>
    <property type="match status" value="1"/>
</dbReference>
<dbReference type="InterPro" id="IPR002937">
    <property type="entry name" value="Amino_oxidase"/>
</dbReference>
<evidence type="ECO:0000259" key="15">
    <source>
        <dbReference type="Pfam" id="PF01593"/>
    </source>
</evidence>
<dbReference type="InParanoid" id="G4ZBN5"/>
<evidence type="ECO:0000256" key="9">
    <source>
        <dbReference type="ARBA" id="ARBA00023273"/>
    </source>
</evidence>
<feature type="coiled-coil region" evidence="13">
    <location>
        <begin position="797"/>
        <end position="854"/>
    </location>
</feature>
<feature type="compositionally biased region" description="Polar residues" evidence="14">
    <location>
        <begin position="613"/>
        <end position="629"/>
    </location>
</feature>
<dbReference type="STRING" id="1094619.G4ZBN5"/>
<keyword evidence="6" id="KW-0963">Cytoplasm</keyword>
<feature type="domain" description="CFAP91" evidence="16">
    <location>
        <begin position="691"/>
        <end position="847"/>
    </location>
</feature>
<comment type="function">
    <text evidence="1">Catalyzes the 6-electron oxidation of protoporphyrinogen-IX to form protoporphyrin-IX.</text>
</comment>
<evidence type="ECO:0000256" key="14">
    <source>
        <dbReference type="SAM" id="MobiDB-lite"/>
    </source>
</evidence>
<feature type="region of interest" description="Disordered" evidence="14">
    <location>
        <begin position="600"/>
        <end position="629"/>
    </location>
</feature>
<dbReference type="NCBIfam" id="TIGR00562">
    <property type="entry name" value="proto_IX_ox"/>
    <property type="match status" value="1"/>
</dbReference>
<dbReference type="GO" id="GO:0005930">
    <property type="term" value="C:axoneme"/>
    <property type="evidence" value="ECO:0007669"/>
    <property type="project" value="UniProtKB-SubCell"/>
</dbReference>
<dbReference type="KEGG" id="psoj:PHYSODRAFT_298682"/>
<evidence type="ECO:0000313" key="17">
    <source>
        <dbReference type="EMBL" id="EGZ20649.1"/>
    </source>
</evidence>
<dbReference type="PANTHER" id="PTHR22455:SF10">
    <property type="entry name" value="CILIA- AND FLAGELLA-ASSOCIATED PROTEIN 91"/>
    <property type="match status" value="1"/>
</dbReference>
<accession>G4ZBN5</accession>
<evidence type="ECO:0000256" key="5">
    <source>
        <dbReference type="ARBA" id="ARBA00012867"/>
    </source>
</evidence>
<dbReference type="EC" id="1.3.3.4" evidence="5"/>
<comment type="subcellular location">
    <subcellularLocation>
        <location evidence="2">Cytoplasm</location>
        <location evidence="2">Cytoskeleton</location>
        <location evidence="2">Cilium axoneme</location>
    </subcellularLocation>
</comment>
<dbReference type="GO" id="GO:0006782">
    <property type="term" value="P:protoporphyrinogen IX biosynthetic process"/>
    <property type="evidence" value="ECO:0007669"/>
    <property type="project" value="UniProtKB-UniPathway"/>
</dbReference>
<dbReference type="InterPro" id="IPR032840">
    <property type="entry name" value="CFAP91_dom"/>
</dbReference>
<dbReference type="SMR" id="G4ZBN5"/>
<dbReference type="InterPro" id="IPR026720">
    <property type="entry name" value="CFAP91"/>
</dbReference>
<proteinExistence type="inferred from homology"/>
<comment type="catalytic activity">
    <reaction evidence="12">
        <text>protoporphyrinogen IX + 3 O2 = protoporphyrin IX + 3 H2O2</text>
        <dbReference type="Rhea" id="RHEA:25576"/>
        <dbReference type="ChEBI" id="CHEBI:15379"/>
        <dbReference type="ChEBI" id="CHEBI:16240"/>
        <dbReference type="ChEBI" id="CHEBI:57306"/>
        <dbReference type="ChEBI" id="CHEBI:57307"/>
        <dbReference type="EC" id="1.3.3.4"/>
    </reaction>
</comment>
<organism evidence="17 18">
    <name type="scientific">Phytophthora sojae (strain P6497)</name>
    <name type="common">Soybean stem and root rot agent</name>
    <name type="synonym">Phytophthora megasperma f. sp. glycines</name>
    <dbReference type="NCBI Taxonomy" id="1094619"/>
    <lineage>
        <taxon>Eukaryota</taxon>
        <taxon>Sar</taxon>
        <taxon>Stramenopiles</taxon>
        <taxon>Oomycota</taxon>
        <taxon>Peronosporomycetes</taxon>
        <taxon>Peronosporales</taxon>
        <taxon>Peronosporaceae</taxon>
        <taxon>Phytophthora</taxon>
    </lineage>
</organism>
<evidence type="ECO:0000256" key="10">
    <source>
        <dbReference type="ARBA" id="ARBA00029468"/>
    </source>
</evidence>
<evidence type="ECO:0000256" key="7">
    <source>
        <dbReference type="ARBA" id="ARBA00023212"/>
    </source>
</evidence>
<dbReference type="OMA" id="ETREWAY"/>
<evidence type="ECO:0000256" key="12">
    <source>
        <dbReference type="ARBA" id="ARBA00047554"/>
    </source>
</evidence>
<evidence type="ECO:0000256" key="11">
    <source>
        <dbReference type="ARBA" id="ARBA00029555"/>
    </source>
</evidence>
<evidence type="ECO:0000313" key="18">
    <source>
        <dbReference type="Proteomes" id="UP000002640"/>
    </source>
</evidence>
<dbReference type="Pfam" id="PF01593">
    <property type="entry name" value="Amino_oxidase"/>
    <property type="match status" value="1"/>
</dbReference>
<keyword evidence="13" id="KW-0175">Coiled coil</keyword>
<reference evidence="17 18" key="1">
    <citation type="journal article" date="2006" name="Science">
        <title>Phytophthora genome sequences uncover evolutionary origins and mechanisms of pathogenesis.</title>
        <authorList>
            <person name="Tyler B.M."/>
            <person name="Tripathy S."/>
            <person name="Zhang X."/>
            <person name="Dehal P."/>
            <person name="Jiang R.H."/>
            <person name="Aerts A."/>
            <person name="Arredondo F.D."/>
            <person name="Baxter L."/>
            <person name="Bensasson D."/>
            <person name="Beynon J.L."/>
            <person name="Chapman J."/>
            <person name="Damasceno C.M."/>
            <person name="Dorrance A.E."/>
            <person name="Dou D."/>
            <person name="Dickerman A.W."/>
            <person name="Dubchak I.L."/>
            <person name="Garbelotto M."/>
            <person name="Gijzen M."/>
            <person name="Gordon S.G."/>
            <person name="Govers F."/>
            <person name="Grunwald N.J."/>
            <person name="Huang W."/>
            <person name="Ivors K.L."/>
            <person name="Jones R.W."/>
            <person name="Kamoun S."/>
            <person name="Krampis K."/>
            <person name="Lamour K.H."/>
            <person name="Lee M.K."/>
            <person name="McDonald W.H."/>
            <person name="Medina M."/>
            <person name="Meijer H.J."/>
            <person name="Nordberg E.K."/>
            <person name="Maclean D.J."/>
            <person name="Ospina-Giraldo M.D."/>
            <person name="Morris P.F."/>
            <person name="Phuntumart V."/>
            <person name="Putnam N.H."/>
            <person name="Rash S."/>
            <person name="Rose J.K."/>
            <person name="Sakihama Y."/>
            <person name="Salamov A.A."/>
            <person name="Savidor A."/>
            <person name="Scheuring C.F."/>
            <person name="Smith B.M."/>
            <person name="Sobral B.W."/>
            <person name="Terry A."/>
            <person name="Torto-Alalibo T.A."/>
            <person name="Win J."/>
            <person name="Xu Z."/>
            <person name="Zhang H."/>
            <person name="Grigoriev I.V."/>
            <person name="Rokhsar D.S."/>
            <person name="Boore J.L."/>
        </authorList>
    </citation>
    <scope>NUCLEOTIDE SEQUENCE [LARGE SCALE GENOMIC DNA]</scope>
    <source>
        <strain evidence="17 18">P6497</strain>
    </source>
</reference>
<dbReference type="SUPFAM" id="SSF54373">
    <property type="entry name" value="FAD-linked reductases, C-terminal domain"/>
    <property type="match status" value="1"/>
</dbReference>
<evidence type="ECO:0000259" key="16">
    <source>
        <dbReference type="Pfam" id="PF14738"/>
    </source>
</evidence>
<evidence type="ECO:0000256" key="13">
    <source>
        <dbReference type="SAM" id="Coils"/>
    </source>
</evidence>
<evidence type="ECO:0000256" key="3">
    <source>
        <dbReference type="ARBA" id="ARBA00005073"/>
    </source>
</evidence>
<evidence type="ECO:0000256" key="1">
    <source>
        <dbReference type="ARBA" id="ARBA00002600"/>
    </source>
</evidence>
<dbReference type="SUPFAM" id="SSF51905">
    <property type="entry name" value="FAD/NAD(P)-binding domain"/>
    <property type="match status" value="1"/>
</dbReference>
<dbReference type="GeneID" id="20641641"/>
<dbReference type="Pfam" id="PF14738">
    <property type="entry name" value="CFAP91"/>
    <property type="match status" value="1"/>
</dbReference>
<feature type="compositionally biased region" description="Low complexity" evidence="14">
    <location>
        <begin position="603"/>
        <end position="612"/>
    </location>
</feature>
<name>G4ZBN5_PHYSP</name>
<dbReference type="PANTHER" id="PTHR22455">
    <property type="entry name" value="CILIA- AND FLAGELLA-ASSOCIATED PROTEIN 91"/>
    <property type="match status" value="1"/>
</dbReference>
<gene>
    <name evidence="17" type="ORF">PHYSODRAFT_298682</name>
</gene>
<evidence type="ECO:0000256" key="2">
    <source>
        <dbReference type="ARBA" id="ARBA00004430"/>
    </source>
</evidence>
<dbReference type="Proteomes" id="UP000002640">
    <property type="component" value="Unassembled WGS sequence"/>
</dbReference>
<comment type="pathway">
    <text evidence="3">Porphyrin-containing compound metabolism; protoporphyrin-IX biosynthesis; protoporphyrin-IX from protoporphyrinogen-IX: step 1/1.</text>
</comment>
<evidence type="ECO:0000256" key="4">
    <source>
        <dbReference type="ARBA" id="ARBA00010551"/>
    </source>
</evidence>
<keyword evidence="18" id="KW-1185">Reference proteome</keyword>
<dbReference type="RefSeq" id="XP_009523366.1">
    <property type="nucleotide sequence ID" value="XM_009525071.1"/>
</dbReference>
<keyword evidence="7" id="KW-0206">Cytoskeleton</keyword>
<comment type="similarity">
    <text evidence="4">Belongs to the protoporphyrinogen/coproporphyrinogen oxidase family. Protoporphyrinogen oxidase subfamily.</text>
</comment>
<dbReference type="GO" id="GO:0004729">
    <property type="term" value="F:oxygen-dependent protoporphyrinogen oxidase activity"/>
    <property type="evidence" value="ECO:0007669"/>
    <property type="project" value="UniProtKB-EC"/>
</dbReference>
<dbReference type="UniPathway" id="UPA00251">
    <property type="reaction ID" value="UER00324"/>
</dbReference>
<dbReference type="AlphaFoldDB" id="G4ZBN5"/>
<protein>
    <recommendedName>
        <fullName evidence="11">Cilia- and flagella-associated protein 91</fullName>
        <ecNumber evidence="5">1.3.3.4</ecNumber>
    </recommendedName>
</protein>
<comment type="similarity">
    <text evidence="10">Belongs to the CFAP91 family.</text>
</comment>
<evidence type="ECO:0000256" key="8">
    <source>
        <dbReference type="ARBA" id="ARBA00023244"/>
    </source>
</evidence>
<sequence length="1223" mass="134521">MVGAARDVVVLGGGISGLTLAYFLRQALPKAAADATRIRVLDASSVSGGWVRTARREGFLFEEGPRGFRPSRNGAEMLRLVEQLQLQSQMQAVGPAAQARYILRDGKVEKVPGSLLELARWPLTLAVARAALRELFVKRGTMEDESIYKWTARRFSPVVAERLLDPMASGIFGGDIRKLSMRACFPMLVDLERKHGSVVKGMLFGGSSGQDTLLDGTKKSDFVKKHEKSVSVSFADGMSTLMDALADNIKADPMADLLLNTKVTRLAVHGHNNGSTKGPSFVVESKDPVSGEIREPIKASHVFSTIPACYLAPAVKDSAPGLAEALSEIKFVGMGMVHVGYNEKVLSTEGFGYLIPTAEREKVLGVVFDSNTFPVQNAEGMMQTRLSVMSGGAHFQEVVSLPEGELERNALDALKRHLGITRKPDYVRAMALTNGIPQYHVGFGQTLQRIEKQAARSAPGLFLGGNSFYGIGLADCVTHSKQLALKYAKMFGEVSPQQAKNELVDAVLAVACAGYLRSLLRNGFAAILEVQATRRSYRRAAAGCRGQCHLERSILSMVGLLDASSTRREASNCVLFLCPSWSVDTVYTVSNSGGSFRKGVFRSSSKPASTSSTLNNQNPAEGSHLVSGSQRVKFHRRPVLPHLQAEPPEVLLAPAFAPPAPPVKRQGPAKSSASPYIAADAVDGNTRSVGIQTAYRDSEAQTDPYTPDYTVQKTANGSTPEIATLGGLSHARGQLPIGQAELELIERNRKKRAFEASLPPMTDEASFLLRKAMLEAQETREWAYREAEIDAFHDQRVALLEQALAEREKENAFLSEQRLEALRQRLLHEKENALESIQQERMAALRKLTKKRAQRQQERGFGASRPERGRDIIAEYANFGSQVYAPVTRDGKAGKIEVRELGIGKPQFLQLDALRELESALPERMLLPAAGKYKPREKSGRTAKERKQAAIEAHLLKMESIIKKSKEQAEGGDSTPETPGQLRQRAPSPLSRRASQRQQTLVRPPTPDYAMGHAADSQEHEVEGAVRLLQKLLRGRAVQNMMFEGKERRAELIAELRAADEQLARQRRHEFELLQGSGTEAIDRVTSAAKTRVEGEVVSEMLDFLSKELSRSREVAKMRAFVIKAAEQRRVREVEEGGRRQAEDLLREREDEVFRRVMQVHQETSRDFVDDVLEEVALEQSHAQALLELRVRSAGVDGIVLQLEDELDTSCCPTSSGSKCVAK</sequence>
<keyword evidence="8" id="KW-0627">Porphyrin biosynthesis</keyword>
<feature type="region of interest" description="Disordered" evidence="14">
    <location>
        <begin position="966"/>
        <end position="1022"/>
    </location>
</feature>
<keyword evidence="9" id="KW-0966">Cell projection</keyword>
<dbReference type="EMBL" id="JH159153">
    <property type="protein sequence ID" value="EGZ20649.1"/>
    <property type="molecule type" value="Genomic_DNA"/>
</dbReference>
<dbReference type="InterPro" id="IPR036188">
    <property type="entry name" value="FAD/NAD-bd_sf"/>
</dbReference>
<feature type="domain" description="Amine oxidase" evidence="15">
    <location>
        <begin position="15"/>
        <end position="478"/>
    </location>
</feature>
<dbReference type="InterPro" id="IPR004572">
    <property type="entry name" value="Protoporphyrinogen_oxidase"/>
</dbReference>
<evidence type="ECO:0000256" key="6">
    <source>
        <dbReference type="ARBA" id="ARBA00022490"/>
    </source>
</evidence>